<sequence>MENAKEEDPTAESPNSSGSSEPEPVPAPEVPPDPRPNPPPRTPFTSVGQVDADLALALARVIQEQERAYMILRTDGGGGDDGSAYASSESGSYAYEEEFDGRDRPEEEEVEGSDYGEDVFDADGELNPEHFGSEEAFVRALQDAGEREVALRLMALAGLNDWGVVEMGERAWSSQDARQEVDPDELSYEELIVLGDVVGTESRGLSADTIASLPSINYKGQDVQDENSDKCVICRSDYETGDPLVVLSCKHNYHSECITRWLQINKVCPICSTEVSTSSG</sequence>
<evidence type="ECO:0000313" key="5">
    <source>
        <dbReference type="Proteomes" id="UP001140949"/>
    </source>
</evidence>
<dbReference type="InterPro" id="IPR013083">
    <property type="entry name" value="Znf_RING/FYVE/PHD"/>
</dbReference>
<dbReference type="InterPro" id="IPR043312">
    <property type="entry name" value="AtBBR-like"/>
</dbReference>
<feature type="region of interest" description="Disordered" evidence="2">
    <location>
        <begin position="73"/>
        <end position="114"/>
    </location>
</feature>
<organism evidence="4 5">
    <name type="scientific">Iris pallida</name>
    <name type="common">Sweet iris</name>
    <dbReference type="NCBI Taxonomy" id="29817"/>
    <lineage>
        <taxon>Eukaryota</taxon>
        <taxon>Viridiplantae</taxon>
        <taxon>Streptophyta</taxon>
        <taxon>Embryophyta</taxon>
        <taxon>Tracheophyta</taxon>
        <taxon>Spermatophyta</taxon>
        <taxon>Magnoliopsida</taxon>
        <taxon>Liliopsida</taxon>
        <taxon>Asparagales</taxon>
        <taxon>Iridaceae</taxon>
        <taxon>Iridoideae</taxon>
        <taxon>Irideae</taxon>
        <taxon>Iris</taxon>
    </lineage>
</organism>
<dbReference type="Proteomes" id="UP001140949">
    <property type="component" value="Unassembled WGS sequence"/>
</dbReference>
<feature type="compositionally biased region" description="Acidic residues" evidence="2">
    <location>
        <begin position="95"/>
        <end position="114"/>
    </location>
</feature>
<keyword evidence="1" id="KW-0479">Metal-binding</keyword>
<evidence type="ECO:0000256" key="1">
    <source>
        <dbReference type="PROSITE-ProRule" id="PRU00175"/>
    </source>
</evidence>
<name>A0AAX6EE25_IRIPA</name>
<dbReference type="EMBL" id="JANAVB010037417">
    <property type="protein sequence ID" value="KAJ6802213.1"/>
    <property type="molecule type" value="Genomic_DNA"/>
</dbReference>
<dbReference type="PANTHER" id="PTHR47530:SF4">
    <property type="entry name" value="E3 UBIQUITIN LIGASE BIG BROTHER-RELATED"/>
    <property type="match status" value="1"/>
</dbReference>
<feature type="compositionally biased region" description="Low complexity" evidence="2">
    <location>
        <begin position="11"/>
        <end position="22"/>
    </location>
</feature>
<reference evidence="4" key="1">
    <citation type="journal article" date="2023" name="GigaByte">
        <title>Genome assembly of the bearded iris, Iris pallida Lam.</title>
        <authorList>
            <person name="Bruccoleri R.E."/>
            <person name="Oakeley E.J."/>
            <person name="Faust A.M.E."/>
            <person name="Altorfer M."/>
            <person name="Dessus-Babus S."/>
            <person name="Burckhardt D."/>
            <person name="Oertli M."/>
            <person name="Naumann U."/>
            <person name="Petersen F."/>
            <person name="Wong J."/>
        </authorList>
    </citation>
    <scope>NUCLEOTIDE SEQUENCE</scope>
    <source>
        <strain evidence="4">GSM-AAB239-AS_SAM_17_03QT</strain>
    </source>
</reference>
<dbReference type="SMART" id="SM00184">
    <property type="entry name" value="RING"/>
    <property type="match status" value="1"/>
</dbReference>
<gene>
    <name evidence="4" type="ORF">M6B38_194160</name>
</gene>
<reference evidence="4" key="2">
    <citation type="submission" date="2023-04" db="EMBL/GenBank/DDBJ databases">
        <authorList>
            <person name="Bruccoleri R.E."/>
            <person name="Oakeley E.J."/>
            <person name="Faust A.-M."/>
            <person name="Dessus-Babus S."/>
            <person name="Altorfer M."/>
            <person name="Burckhardt D."/>
            <person name="Oertli M."/>
            <person name="Naumann U."/>
            <person name="Petersen F."/>
            <person name="Wong J."/>
        </authorList>
    </citation>
    <scope>NUCLEOTIDE SEQUENCE</scope>
    <source>
        <strain evidence="4">GSM-AAB239-AS_SAM_17_03QT</strain>
        <tissue evidence="4">Leaf</tissue>
    </source>
</reference>
<dbReference type="PANTHER" id="PTHR47530">
    <property type="entry name" value="E3 UBIQUITIN LIGASE BIG BROTHER-RELATED"/>
    <property type="match status" value="1"/>
</dbReference>
<evidence type="ECO:0000259" key="3">
    <source>
        <dbReference type="PROSITE" id="PS50089"/>
    </source>
</evidence>
<proteinExistence type="predicted"/>
<accession>A0AAX6EE25</accession>
<feature type="region of interest" description="Disordered" evidence="2">
    <location>
        <begin position="1"/>
        <end position="48"/>
    </location>
</feature>
<dbReference type="SUPFAM" id="SSF57850">
    <property type="entry name" value="RING/U-box"/>
    <property type="match status" value="1"/>
</dbReference>
<dbReference type="GO" id="GO:0008270">
    <property type="term" value="F:zinc ion binding"/>
    <property type="evidence" value="ECO:0007669"/>
    <property type="project" value="UniProtKB-KW"/>
</dbReference>
<dbReference type="Gene3D" id="3.30.40.10">
    <property type="entry name" value="Zinc/RING finger domain, C3HC4 (zinc finger)"/>
    <property type="match status" value="1"/>
</dbReference>
<keyword evidence="1" id="KW-0863">Zinc-finger</keyword>
<dbReference type="AlphaFoldDB" id="A0AAX6EE25"/>
<dbReference type="FunFam" id="3.30.40.10:FF:000417">
    <property type="entry name" value="E3 ubiquitin ligase BIG BROTHER-related"/>
    <property type="match status" value="1"/>
</dbReference>
<comment type="caution">
    <text evidence="4">The sequence shown here is derived from an EMBL/GenBank/DDBJ whole genome shotgun (WGS) entry which is preliminary data.</text>
</comment>
<feature type="compositionally biased region" description="Pro residues" evidence="2">
    <location>
        <begin position="23"/>
        <end position="42"/>
    </location>
</feature>
<protein>
    <submittedName>
        <fullName evidence="4">E3 ubiquitin ligase BIG BROTHER-related</fullName>
    </submittedName>
</protein>
<evidence type="ECO:0000313" key="4">
    <source>
        <dbReference type="EMBL" id="KAJ6802213.1"/>
    </source>
</evidence>
<feature type="compositionally biased region" description="Low complexity" evidence="2">
    <location>
        <begin position="82"/>
        <end position="94"/>
    </location>
</feature>
<evidence type="ECO:0000256" key="2">
    <source>
        <dbReference type="SAM" id="MobiDB-lite"/>
    </source>
</evidence>
<dbReference type="InterPro" id="IPR001841">
    <property type="entry name" value="Znf_RING"/>
</dbReference>
<feature type="domain" description="RING-type" evidence="3">
    <location>
        <begin position="231"/>
        <end position="272"/>
    </location>
</feature>
<dbReference type="Pfam" id="PF13639">
    <property type="entry name" value="zf-RING_2"/>
    <property type="match status" value="1"/>
</dbReference>
<dbReference type="PROSITE" id="PS50089">
    <property type="entry name" value="ZF_RING_2"/>
    <property type="match status" value="1"/>
</dbReference>
<keyword evidence="1" id="KW-0862">Zinc</keyword>
<keyword evidence="5" id="KW-1185">Reference proteome</keyword>